<comment type="caution">
    <text evidence="3">The sequence shown here is derived from an EMBL/GenBank/DDBJ whole genome shotgun (WGS) entry which is preliminary data.</text>
</comment>
<reference evidence="3 4" key="1">
    <citation type="journal article" date="2012" name="Genome Biol.">
        <title>The genome of the polar eukaryotic microalga coccomyxa subellipsoidea reveals traits of cold adaptation.</title>
        <authorList>
            <person name="Blanc G."/>
            <person name="Agarkova I."/>
            <person name="Grimwood J."/>
            <person name="Kuo A."/>
            <person name="Brueggeman A."/>
            <person name="Dunigan D."/>
            <person name="Gurnon J."/>
            <person name="Ladunga I."/>
            <person name="Lindquist E."/>
            <person name="Lucas S."/>
            <person name="Pangilinan J."/>
            <person name="Proschold T."/>
            <person name="Salamov A."/>
            <person name="Schmutz J."/>
            <person name="Weeks D."/>
            <person name="Yamada T."/>
            <person name="Claverie J.M."/>
            <person name="Grigoriev I."/>
            <person name="Van Etten J."/>
            <person name="Lomsadze A."/>
            <person name="Borodovsky M."/>
        </authorList>
    </citation>
    <scope>NUCLEOTIDE SEQUENCE [LARGE SCALE GENOMIC DNA]</scope>
    <source>
        <strain evidence="3 4">C-169</strain>
    </source>
</reference>
<sequence>MVCRAGRTGKCPSEGPTSSPAAQAPQQLLCFLLLLYASTSAAAEQPLCDMSPFTEQAPEGVAPCKTCFFPTYPDIQSLDLTKYKPVDFTNQWIYFAGDSTLRQVYGEFYGIIHRTQAPGYAELKHHSRQECPEQVRDSYVPPPWDTTPCYLNEKTCHSHYNDTGMGHNIDITYDWKHLIYEDYDRWLYNKWQTEGGGPHFLFVSPGIHDCYHEPEEYEHHARELARLARHMASLQHQTVVWIDANPITYAVHGAAALKCIFYVNAAAHALAREHGLLMFSRQTMIVSGHQVIANGEYPMHQEDATVKMEVQHLLAWLGCALQHLKAGLLSS</sequence>
<organism evidence="3 4">
    <name type="scientific">Coccomyxa subellipsoidea (strain C-169)</name>
    <name type="common">Green microalga</name>
    <dbReference type="NCBI Taxonomy" id="574566"/>
    <lineage>
        <taxon>Eukaryota</taxon>
        <taxon>Viridiplantae</taxon>
        <taxon>Chlorophyta</taxon>
        <taxon>core chlorophytes</taxon>
        <taxon>Trebouxiophyceae</taxon>
        <taxon>Trebouxiophyceae incertae sedis</taxon>
        <taxon>Coccomyxaceae</taxon>
        <taxon>Coccomyxa</taxon>
        <taxon>Coccomyxa subellipsoidea</taxon>
    </lineage>
</organism>
<feature type="chain" id="PRO_5003637233" description="SGNH domain-containing protein" evidence="2">
    <location>
        <begin position="44"/>
        <end position="331"/>
    </location>
</feature>
<accession>I0YSR4</accession>
<feature type="region of interest" description="Disordered" evidence="1">
    <location>
        <begin position="1"/>
        <end position="20"/>
    </location>
</feature>
<feature type="signal peptide" evidence="2">
    <location>
        <begin position="1"/>
        <end position="43"/>
    </location>
</feature>
<dbReference type="OrthoDB" id="2015909at2759"/>
<dbReference type="Proteomes" id="UP000007264">
    <property type="component" value="Unassembled WGS sequence"/>
</dbReference>
<name>I0YSR4_COCSC</name>
<evidence type="ECO:0000256" key="1">
    <source>
        <dbReference type="SAM" id="MobiDB-lite"/>
    </source>
</evidence>
<dbReference type="EMBL" id="AGSI01000012">
    <property type="protein sequence ID" value="EIE21433.1"/>
    <property type="molecule type" value="Genomic_DNA"/>
</dbReference>
<keyword evidence="4" id="KW-1185">Reference proteome</keyword>
<evidence type="ECO:0000256" key="2">
    <source>
        <dbReference type="SAM" id="SignalP"/>
    </source>
</evidence>
<gene>
    <name evidence="3" type="ORF">COCSUDRAFT_56653</name>
</gene>
<evidence type="ECO:0008006" key="5">
    <source>
        <dbReference type="Google" id="ProtNLM"/>
    </source>
</evidence>
<evidence type="ECO:0000313" key="3">
    <source>
        <dbReference type="EMBL" id="EIE21433.1"/>
    </source>
</evidence>
<evidence type="ECO:0000313" key="4">
    <source>
        <dbReference type="Proteomes" id="UP000007264"/>
    </source>
</evidence>
<keyword evidence="2" id="KW-0732">Signal</keyword>
<proteinExistence type="predicted"/>
<dbReference type="RefSeq" id="XP_005645977.1">
    <property type="nucleotide sequence ID" value="XM_005645920.1"/>
</dbReference>
<dbReference type="KEGG" id="csl:COCSUDRAFT_56653"/>
<protein>
    <recommendedName>
        <fullName evidence="5">SGNH domain-containing protein</fullName>
    </recommendedName>
</protein>
<dbReference type="GeneID" id="17039417"/>
<dbReference type="AlphaFoldDB" id="I0YSR4"/>